<dbReference type="Proteomes" id="UP001500238">
    <property type="component" value="Unassembled WGS sequence"/>
</dbReference>
<dbReference type="InterPro" id="IPR011324">
    <property type="entry name" value="Cytotoxic_necrot_fac-like_cat"/>
</dbReference>
<evidence type="ECO:0000313" key="11">
    <source>
        <dbReference type="EMBL" id="GAA0657609.1"/>
    </source>
</evidence>
<dbReference type="InterPro" id="IPR038371">
    <property type="entry name" value="Cu_polyphenol_OxRdtase_sf"/>
</dbReference>
<name>A0ABP3SZK7_9SPHN</name>
<dbReference type="InterPro" id="IPR003730">
    <property type="entry name" value="Cu_polyphenol_OxRdtase"/>
</dbReference>
<evidence type="ECO:0000256" key="9">
    <source>
        <dbReference type="ARBA" id="ARBA00049893"/>
    </source>
</evidence>
<sequence length="257" mass="27421">MTVPAGVEPIRARSMAGVAHGFLGRRGGVSEGLFASLDLGRRSQEVDAWIGENRRRAIAAVSPGAALCTLYQIHSADVVHVERPYSHDERPRADAMVTDRPGVLLGILTADCAPVLFADVAAGVVGAAHAGWKGAIGGVTDATVAAMERIGARRDRIVAAIGPCIARASYEVDDGFLRTFAGADPANERFFAAGRDGHHQFDLEAYVAYRLATAGLARIEALGLDTYADEDRFFSYRRATHRGEADYGRQISLIGVE</sequence>
<evidence type="ECO:0000256" key="10">
    <source>
        <dbReference type="RuleBase" id="RU361274"/>
    </source>
</evidence>
<evidence type="ECO:0000256" key="7">
    <source>
        <dbReference type="ARBA" id="ARBA00047989"/>
    </source>
</evidence>
<comment type="catalytic activity">
    <reaction evidence="7">
        <text>adenosine + H2O + H(+) = inosine + NH4(+)</text>
        <dbReference type="Rhea" id="RHEA:24408"/>
        <dbReference type="ChEBI" id="CHEBI:15377"/>
        <dbReference type="ChEBI" id="CHEBI:15378"/>
        <dbReference type="ChEBI" id="CHEBI:16335"/>
        <dbReference type="ChEBI" id="CHEBI:17596"/>
        <dbReference type="ChEBI" id="CHEBI:28938"/>
        <dbReference type="EC" id="3.5.4.4"/>
    </reaction>
    <physiologicalReaction direction="left-to-right" evidence="7">
        <dbReference type="Rhea" id="RHEA:24409"/>
    </physiologicalReaction>
</comment>
<dbReference type="Pfam" id="PF02578">
    <property type="entry name" value="Cu-oxidase_4"/>
    <property type="match status" value="1"/>
</dbReference>
<keyword evidence="12" id="KW-1185">Reference proteome</keyword>
<evidence type="ECO:0000256" key="6">
    <source>
        <dbReference type="ARBA" id="ARBA00022833"/>
    </source>
</evidence>
<dbReference type="NCBIfam" id="TIGR00726">
    <property type="entry name" value="peptidoglycan editing factor PgeF"/>
    <property type="match status" value="1"/>
</dbReference>
<evidence type="ECO:0000256" key="1">
    <source>
        <dbReference type="ARBA" id="ARBA00000553"/>
    </source>
</evidence>
<gene>
    <name evidence="11" type="primary">pgeF</name>
    <name evidence="11" type="ORF">GCM10009102_02190</name>
</gene>
<organism evidence="11 12">
    <name type="scientific">Sphingomonas insulae</name>
    <dbReference type="NCBI Taxonomy" id="424800"/>
    <lineage>
        <taxon>Bacteria</taxon>
        <taxon>Pseudomonadati</taxon>
        <taxon>Pseudomonadota</taxon>
        <taxon>Alphaproteobacteria</taxon>
        <taxon>Sphingomonadales</taxon>
        <taxon>Sphingomonadaceae</taxon>
        <taxon>Sphingomonas</taxon>
    </lineage>
</organism>
<protein>
    <recommendedName>
        <fullName evidence="10">Purine nucleoside phosphorylase</fullName>
    </recommendedName>
</protein>
<dbReference type="EMBL" id="BAAAES010000001">
    <property type="protein sequence ID" value="GAA0657609.1"/>
    <property type="molecule type" value="Genomic_DNA"/>
</dbReference>
<comment type="caution">
    <text evidence="11">The sequence shown here is derived from an EMBL/GenBank/DDBJ whole genome shotgun (WGS) entry which is preliminary data.</text>
</comment>
<keyword evidence="4" id="KW-0479">Metal-binding</keyword>
<evidence type="ECO:0000256" key="5">
    <source>
        <dbReference type="ARBA" id="ARBA00022801"/>
    </source>
</evidence>
<dbReference type="PANTHER" id="PTHR30616:SF2">
    <property type="entry name" value="PURINE NUCLEOSIDE PHOSPHORYLASE LACC1"/>
    <property type="match status" value="1"/>
</dbReference>
<evidence type="ECO:0000256" key="8">
    <source>
        <dbReference type="ARBA" id="ARBA00048968"/>
    </source>
</evidence>
<evidence type="ECO:0000313" key="12">
    <source>
        <dbReference type="Proteomes" id="UP001500238"/>
    </source>
</evidence>
<comment type="catalytic activity">
    <reaction evidence="1">
        <text>inosine + phosphate = alpha-D-ribose 1-phosphate + hypoxanthine</text>
        <dbReference type="Rhea" id="RHEA:27646"/>
        <dbReference type="ChEBI" id="CHEBI:17368"/>
        <dbReference type="ChEBI" id="CHEBI:17596"/>
        <dbReference type="ChEBI" id="CHEBI:43474"/>
        <dbReference type="ChEBI" id="CHEBI:57720"/>
        <dbReference type="EC" id="2.4.2.1"/>
    </reaction>
    <physiologicalReaction direction="left-to-right" evidence="1">
        <dbReference type="Rhea" id="RHEA:27647"/>
    </physiologicalReaction>
</comment>
<dbReference type="PANTHER" id="PTHR30616">
    <property type="entry name" value="UNCHARACTERIZED PROTEIN YFIH"/>
    <property type="match status" value="1"/>
</dbReference>
<dbReference type="Gene3D" id="3.60.140.10">
    <property type="entry name" value="CNF1/YfiH-like putative cysteine hydrolases"/>
    <property type="match status" value="1"/>
</dbReference>
<evidence type="ECO:0000256" key="2">
    <source>
        <dbReference type="ARBA" id="ARBA00007353"/>
    </source>
</evidence>
<accession>A0ABP3SZK7</accession>
<dbReference type="SUPFAM" id="SSF64438">
    <property type="entry name" value="CNF1/YfiH-like putative cysteine hydrolases"/>
    <property type="match status" value="1"/>
</dbReference>
<keyword evidence="5" id="KW-0378">Hydrolase</keyword>
<comment type="catalytic activity">
    <reaction evidence="9">
        <text>S-methyl-5'-thioadenosine + phosphate = 5-(methylsulfanyl)-alpha-D-ribose 1-phosphate + adenine</text>
        <dbReference type="Rhea" id="RHEA:11852"/>
        <dbReference type="ChEBI" id="CHEBI:16708"/>
        <dbReference type="ChEBI" id="CHEBI:17509"/>
        <dbReference type="ChEBI" id="CHEBI:43474"/>
        <dbReference type="ChEBI" id="CHEBI:58533"/>
        <dbReference type="EC" id="2.4.2.28"/>
    </reaction>
    <physiologicalReaction direction="left-to-right" evidence="9">
        <dbReference type="Rhea" id="RHEA:11853"/>
    </physiologicalReaction>
</comment>
<keyword evidence="6" id="KW-0862">Zinc</keyword>
<comment type="catalytic activity">
    <reaction evidence="8">
        <text>adenosine + phosphate = alpha-D-ribose 1-phosphate + adenine</text>
        <dbReference type="Rhea" id="RHEA:27642"/>
        <dbReference type="ChEBI" id="CHEBI:16335"/>
        <dbReference type="ChEBI" id="CHEBI:16708"/>
        <dbReference type="ChEBI" id="CHEBI:43474"/>
        <dbReference type="ChEBI" id="CHEBI:57720"/>
        <dbReference type="EC" id="2.4.2.1"/>
    </reaction>
    <physiologicalReaction direction="left-to-right" evidence="8">
        <dbReference type="Rhea" id="RHEA:27643"/>
    </physiologicalReaction>
</comment>
<keyword evidence="3" id="KW-0808">Transferase</keyword>
<comment type="similarity">
    <text evidence="2 10">Belongs to the purine nucleoside phosphorylase YfiH/LACC1 family.</text>
</comment>
<evidence type="ECO:0000256" key="3">
    <source>
        <dbReference type="ARBA" id="ARBA00022679"/>
    </source>
</evidence>
<evidence type="ECO:0000256" key="4">
    <source>
        <dbReference type="ARBA" id="ARBA00022723"/>
    </source>
</evidence>
<proteinExistence type="inferred from homology"/>
<reference evidence="12" key="1">
    <citation type="journal article" date="2019" name="Int. J. Syst. Evol. Microbiol.">
        <title>The Global Catalogue of Microorganisms (GCM) 10K type strain sequencing project: providing services to taxonomists for standard genome sequencing and annotation.</title>
        <authorList>
            <consortium name="The Broad Institute Genomics Platform"/>
            <consortium name="The Broad Institute Genome Sequencing Center for Infectious Disease"/>
            <person name="Wu L."/>
            <person name="Ma J."/>
        </authorList>
    </citation>
    <scope>NUCLEOTIDE SEQUENCE [LARGE SCALE GENOMIC DNA]</scope>
    <source>
        <strain evidence="12">JCM 14603</strain>
    </source>
</reference>
<dbReference type="CDD" id="cd16833">
    <property type="entry name" value="YfiH"/>
    <property type="match status" value="1"/>
</dbReference>